<dbReference type="OrthoDB" id="140974at2759"/>
<accession>A0A329RTR3</accession>
<evidence type="ECO:0000313" key="1">
    <source>
        <dbReference type="EMBL" id="RAW26508.1"/>
    </source>
</evidence>
<gene>
    <name evidence="1" type="ORF">PC110_g17087</name>
    <name evidence="2" type="ORF">PC110_g9147</name>
</gene>
<dbReference type="Proteomes" id="UP000251314">
    <property type="component" value="Unassembled WGS sequence"/>
</dbReference>
<dbReference type="VEuPathDB" id="FungiDB:PC110_g17087"/>
<keyword evidence="3" id="KW-1185">Reference proteome</keyword>
<organism evidence="1 3">
    <name type="scientific">Phytophthora cactorum</name>
    <dbReference type="NCBI Taxonomy" id="29920"/>
    <lineage>
        <taxon>Eukaryota</taxon>
        <taxon>Sar</taxon>
        <taxon>Stramenopiles</taxon>
        <taxon>Oomycota</taxon>
        <taxon>Peronosporomycetes</taxon>
        <taxon>Peronosporales</taxon>
        <taxon>Peronosporaceae</taxon>
        <taxon>Phytophthora</taxon>
    </lineage>
</organism>
<dbReference type="EMBL" id="MJFZ01000197">
    <property type="protein sequence ID" value="RAW34544.1"/>
    <property type="molecule type" value="Genomic_DNA"/>
</dbReference>
<evidence type="ECO:0000313" key="2">
    <source>
        <dbReference type="EMBL" id="RAW34544.1"/>
    </source>
</evidence>
<evidence type="ECO:0000313" key="3">
    <source>
        <dbReference type="Proteomes" id="UP000251314"/>
    </source>
</evidence>
<comment type="caution">
    <text evidence="1">The sequence shown here is derived from an EMBL/GenBank/DDBJ whole genome shotgun (WGS) entry which is preliminary data.</text>
</comment>
<protein>
    <submittedName>
        <fullName evidence="1">Uncharacterized protein</fullName>
    </submittedName>
</protein>
<dbReference type="VEuPathDB" id="FungiDB:PC110_g9147"/>
<dbReference type="AlphaFoldDB" id="A0A329RTR3"/>
<proteinExistence type="predicted"/>
<dbReference type="EMBL" id="MJFZ01000642">
    <property type="protein sequence ID" value="RAW26508.1"/>
    <property type="molecule type" value="Genomic_DNA"/>
</dbReference>
<sequence length="117" mass="13582">MQRTELEASSVATTWRNPRRHCLDCQTRQAFEGEAHRQQVSHGETQREIEVFADEMVVDIMTEALAVVKFTHFRKTMKVLPVVPDANDASTAVRLRLLRRLLLLMLSLYLNDNEAEW</sequence>
<reference evidence="1 3" key="1">
    <citation type="submission" date="2018-01" db="EMBL/GenBank/DDBJ databases">
        <title>Draft genome of the strawberry crown rot pathogen Phytophthora cactorum.</title>
        <authorList>
            <person name="Armitage A.D."/>
            <person name="Lysoe E."/>
            <person name="Nellist C.F."/>
            <person name="Harrison R.J."/>
            <person name="Brurberg M.B."/>
        </authorList>
    </citation>
    <scope>NUCLEOTIDE SEQUENCE [LARGE SCALE GENOMIC DNA]</scope>
    <source>
        <strain evidence="1 3">10300</strain>
    </source>
</reference>
<name>A0A329RTR3_9STRA</name>